<dbReference type="PROSITE" id="PS51257">
    <property type="entry name" value="PROKAR_LIPOPROTEIN"/>
    <property type="match status" value="1"/>
</dbReference>
<dbReference type="AlphaFoldDB" id="A0A7Y9AS95"/>
<keyword evidence="1" id="KW-0732">Signal</keyword>
<proteinExistence type="predicted"/>
<dbReference type="EMBL" id="JACCBB010000001">
    <property type="protein sequence ID" value="NYD21077.1"/>
    <property type="molecule type" value="Genomic_DNA"/>
</dbReference>
<feature type="signal peptide" evidence="1">
    <location>
        <begin position="1"/>
        <end position="20"/>
    </location>
</feature>
<reference evidence="2 3" key="1">
    <citation type="submission" date="2020-07" db="EMBL/GenBank/DDBJ databases">
        <title>Sequencing the genomes of 1000 actinobacteria strains.</title>
        <authorList>
            <person name="Klenk H.-P."/>
        </authorList>
    </citation>
    <scope>NUCLEOTIDE SEQUENCE [LARGE SCALE GENOMIC DNA]</scope>
    <source>
        <strain evidence="2 3">DSM 7487</strain>
    </source>
</reference>
<dbReference type="RefSeq" id="WP_179749125.1">
    <property type="nucleotide sequence ID" value="NZ_BAAAGN010000038.1"/>
</dbReference>
<evidence type="ECO:0008006" key="4">
    <source>
        <dbReference type="Google" id="ProtNLM"/>
    </source>
</evidence>
<organism evidence="2 3">
    <name type="scientific">Kineococcus aurantiacus</name>
    <dbReference type="NCBI Taxonomy" id="37633"/>
    <lineage>
        <taxon>Bacteria</taxon>
        <taxon>Bacillati</taxon>
        <taxon>Actinomycetota</taxon>
        <taxon>Actinomycetes</taxon>
        <taxon>Kineosporiales</taxon>
        <taxon>Kineosporiaceae</taxon>
        <taxon>Kineococcus</taxon>
    </lineage>
</organism>
<dbReference type="Proteomes" id="UP000521922">
    <property type="component" value="Unassembled WGS sequence"/>
</dbReference>
<evidence type="ECO:0000313" key="3">
    <source>
        <dbReference type="Proteomes" id="UP000521922"/>
    </source>
</evidence>
<protein>
    <recommendedName>
        <fullName evidence="4">Peptidase MA superfamily protein</fullName>
    </recommendedName>
</protein>
<accession>A0A7Y9AS95</accession>
<evidence type="ECO:0000256" key="1">
    <source>
        <dbReference type="SAM" id="SignalP"/>
    </source>
</evidence>
<keyword evidence="3" id="KW-1185">Reference proteome</keyword>
<name>A0A7Y9AS95_9ACTN</name>
<gene>
    <name evidence="2" type="ORF">BJ968_000617</name>
</gene>
<evidence type="ECO:0000313" key="2">
    <source>
        <dbReference type="EMBL" id="NYD21077.1"/>
    </source>
</evidence>
<feature type="chain" id="PRO_5031202448" description="Peptidase MA superfamily protein" evidence="1">
    <location>
        <begin position="21"/>
        <end position="385"/>
    </location>
</feature>
<sequence>MRPGPSFPRRPLLLAPLALAACSSPAPDVRDALAARARALSAGDLDAAAAGYAAPDREAVRRTDARAAAAGLADWAVEGPRVVGGEVRGLLRVRVAGEGRAVAGDFRAGWDGALHLPAGAPGAAGTPQPWDLGDVTAQRTDGGVVLHVGGVGEVGEVGEVGRQVAADLAGATARVDAAWGTGWPRGTAVVVVPTAADVSRFTGAAADLDAVAVGLDAALADGRPAGVRVVLSTERFAALSPLGRTITLTHELVHVATRATARPAGAVVPRWLTEGYADHVARLHRDVPATALAAALLTDPGPPRVPADDDFTDPARAQLAYAAAWTLVTSAARVSGTPAVTALVRAVWTGTPLPDACPQTLGRPLDDVVATWRADVAADLVGWGS</sequence>
<comment type="caution">
    <text evidence="2">The sequence shown here is derived from an EMBL/GenBank/DDBJ whole genome shotgun (WGS) entry which is preliminary data.</text>
</comment>